<dbReference type="RefSeq" id="WP_189365295.1">
    <property type="nucleotide sequence ID" value="NZ_BAAAUW010000015.1"/>
</dbReference>
<dbReference type="InterPro" id="IPR036237">
    <property type="entry name" value="Xyl_isomerase-like_sf"/>
</dbReference>
<dbReference type="Proteomes" id="UP001500728">
    <property type="component" value="Unassembled WGS sequence"/>
</dbReference>
<protein>
    <recommendedName>
        <fullName evidence="1">Xylose isomerase-like TIM barrel domain-containing protein</fullName>
    </recommendedName>
</protein>
<dbReference type="InterPro" id="IPR013022">
    <property type="entry name" value="Xyl_isomerase-like_TIM-brl"/>
</dbReference>
<dbReference type="Gene3D" id="3.20.20.150">
    <property type="entry name" value="Divalent-metal-dependent TIM barrel enzymes"/>
    <property type="match status" value="1"/>
</dbReference>
<reference evidence="3" key="1">
    <citation type="journal article" date="2019" name="Int. J. Syst. Evol. Microbiol.">
        <title>The Global Catalogue of Microorganisms (GCM) 10K type strain sequencing project: providing services to taxonomists for standard genome sequencing and annotation.</title>
        <authorList>
            <consortium name="The Broad Institute Genomics Platform"/>
            <consortium name="The Broad Institute Genome Sequencing Center for Infectious Disease"/>
            <person name="Wu L."/>
            <person name="Ma J."/>
        </authorList>
    </citation>
    <scope>NUCLEOTIDE SEQUENCE [LARGE SCALE GENOMIC DNA]</scope>
    <source>
        <strain evidence="3">JCM 9381</strain>
    </source>
</reference>
<dbReference type="SUPFAM" id="SSF51658">
    <property type="entry name" value="Xylose isomerase-like"/>
    <property type="match status" value="1"/>
</dbReference>
<dbReference type="PANTHER" id="PTHR12110">
    <property type="entry name" value="HYDROXYPYRUVATE ISOMERASE"/>
    <property type="match status" value="1"/>
</dbReference>
<name>A0ABP6QZK9_9ACTN</name>
<gene>
    <name evidence="2" type="ORF">GCM10010469_34970</name>
</gene>
<sequence length="289" mass="31192">MTGRNAPELTFWPGSMASRGFIAVLDAARAGGFPATALSPLTLHELLISGYDWQWIRAEAEARSVRLAQLDGAASWAPIPYADDLPAPIKQRFDFTNTEVLDLAEAAGMDSVLACGAFTAGTVPLDELVTSYAAFCRTAEDRGLRVELEFVPFWGIRDLATAWEIVRRADRPNGTLLVDTWHLLRASDEPQAALDLLPDIPNEKVTGLQLADASLSPQSDTLFGEGRFRRFPGDGELDLDTVIRPLLDKGGLLTVGVEVFGEAIDGLITKDAGIRAADAVKTALSRATR</sequence>
<dbReference type="PANTHER" id="PTHR12110:SF21">
    <property type="entry name" value="XYLOSE ISOMERASE-LIKE TIM BARREL DOMAIN-CONTAINING PROTEIN"/>
    <property type="match status" value="1"/>
</dbReference>
<evidence type="ECO:0000259" key="1">
    <source>
        <dbReference type="Pfam" id="PF01261"/>
    </source>
</evidence>
<dbReference type="EMBL" id="BAAAUW010000015">
    <property type="protein sequence ID" value="GAA3264900.1"/>
    <property type="molecule type" value="Genomic_DNA"/>
</dbReference>
<accession>A0ABP6QZK9</accession>
<dbReference type="Pfam" id="PF01261">
    <property type="entry name" value="AP_endonuc_2"/>
    <property type="match status" value="1"/>
</dbReference>
<feature type="domain" description="Xylose isomerase-like TIM barrel" evidence="1">
    <location>
        <begin position="49"/>
        <end position="263"/>
    </location>
</feature>
<proteinExistence type="predicted"/>
<evidence type="ECO:0000313" key="3">
    <source>
        <dbReference type="Proteomes" id="UP001500728"/>
    </source>
</evidence>
<keyword evidence="3" id="KW-1185">Reference proteome</keyword>
<evidence type="ECO:0000313" key="2">
    <source>
        <dbReference type="EMBL" id="GAA3264900.1"/>
    </source>
</evidence>
<organism evidence="2 3">
    <name type="scientific">Streptomyces labedae</name>
    <dbReference type="NCBI Taxonomy" id="285569"/>
    <lineage>
        <taxon>Bacteria</taxon>
        <taxon>Bacillati</taxon>
        <taxon>Actinomycetota</taxon>
        <taxon>Actinomycetes</taxon>
        <taxon>Kitasatosporales</taxon>
        <taxon>Streptomycetaceae</taxon>
        <taxon>Streptomyces</taxon>
    </lineage>
</organism>
<comment type="caution">
    <text evidence="2">The sequence shown here is derived from an EMBL/GenBank/DDBJ whole genome shotgun (WGS) entry which is preliminary data.</text>
</comment>
<dbReference type="InterPro" id="IPR050312">
    <property type="entry name" value="IolE/XylAMocC-like"/>
</dbReference>